<feature type="chain" id="PRO_5045242612" description="DUF4136 domain-containing protein" evidence="1">
    <location>
        <begin position="22"/>
        <end position="233"/>
    </location>
</feature>
<evidence type="ECO:0000313" key="3">
    <source>
        <dbReference type="Proteomes" id="UP000606870"/>
    </source>
</evidence>
<sequence>MFRKVLLFLCLMVFSMGAASAQYEEWSSKTFPFQSIKTIMVAPINYPNNNVPEVSKRNIDDVTAQKLNLKNVKIMTFADITAIMTHDGYDFSKHTPQEVLADEIKVIGQYTDATLFINVLEYSTGSTYIEPSSYTYQTTDTSTVKNLQGNIVGYTSTPTTHEVHVPGGNVPMPTANIEFALYDSKSQQLIFSRKDDRARANVTRLNHTTPQSLYKRIISSCSSSLNRLIGAKD</sequence>
<proteinExistence type="predicted"/>
<name>A0ABR6VJT7_9FIRM</name>
<gene>
    <name evidence="2" type="ORF">H8J70_09855</name>
</gene>
<reference evidence="2 3" key="1">
    <citation type="submission" date="2020-08" db="EMBL/GenBank/DDBJ databases">
        <authorList>
            <person name="Liu C."/>
            <person name="Sun Q."/>
        </authorList>
    </citation>
    <scope>NUCLEOTIDE SEQUENCE [LARGE SCALE GENOMIC DNA]</scope>
    <source>
        <strain evidence="2 3">NSJ-59</strain>
    </source>
</reference>
<evidence type="ECO:0000313" key="2">
    <source>
        <dbReference type="EMBL" id="MBC3537556.1"/>
    </source>
</evidence>
<protein>
    <recommendedName>
        <fullName evidence="4">DUF4136 domain-containing protein</fullName>
    </recommendedName>
</protein>
<keyword evidence="3" id="KW-1185">Reference proteome</keyword>
<organism evidence="2 3">
    <name type="scientific">Megasphaera hominis</name>
    <dbReference type="NCBI Taxonomy" id="159836"/>
    <lineage>
        <taxon>Bacteria</taxon>
        <taxon>Bacillati</taxon>
        <taxon>Bacillota</taxon>
        <taxon>Negativicutes</taxon>
        <taxon>Veillonellales</taxon>
        <taxon>Veillonellaceae</taxon>
        <taxon>Megasphaera</taxon>
    </lineage>
</organism>
<keyword evidence="1" id="KW-0732">Signal</keyword>
<dbReference type="Proteomes" id="UP000606870">
    <property type="component" value="Unassembled WGS sequence"/>
</dbReference>
<comment type="caution">
    <text evidence="2">The sequence shown here is derived from an EMBL/GenBank/DDBJ whole genome shotgun (WGS) entry which is preliminary data.</text>
</comment>
<dbReference type="EMBL" id="JACOGK010000030">
    <property type="protein sequence ID" value="MBC3537556.1"/>
    <property type="molecule type" value="Genomic_DNA"/>
</dbReference>
<dbReference type="RefSeq" id="WP_186504025.1">
    <property type="nucleotide sequence ID" value="NZ_JACOGK010000030.1"/>
</dbReference>
<evidence type="ECO:0000256" key="1">
    <source>
        <dbReference type="SAM" id="SignalP"/>
    </source>
</evidence>
<evidence type="ECO:0008006" key="4">
    <source>
        <dbReference type="Google" id="ProtNLM"/>
    </source>
</evidence>
<accession>A0ABR6VJT7</accession>
<feature type="signal peptide" evidence="1">
    <location>
        <begin position="1"/>
        <end position="21"/>
    </location>
</feature>